<sequence length="1557" mass="170231">MASAQTSPPNVVAPDEDQDPFVSPTPSHDSRRQRYAAFDNNVFSIYSEGSPAQAKRAIQAHLAETERRLQEASHLGQQLVAQRTALQSRMEEVARQQDANEIEPQLRAKLIELEREFNEVGKDTARAFIPKGRVPSTQFPAEPDPTSTVLSSEAQPSPSKLNVPSSRKQRNQQPHRIHDIKLATEISSSLLNQVRELQAALAEKDEALKTVMAERSRLEYDVEGLTQRLRAMDESEQRYKDENWNLETKNQELLTTLKEAGNKEVRLTQNLTTAKEDKATVERELEELKQSHTKLQDDHHTTRKHHEAEIISLRRNVQNGETEKSKLVKKVDELTYQNQELARGLTYTQRMAEQAAARSPAKGFDDDDSGNSTPDDSPEPSPNKATPRHGQLESETLKSSLQHAHRMIQNLKNNIHREKTEKMEMRRLLQEARDDLETARKENVNGVSSAVKKRRQNEKQELFKKPPRPDRLGMPRAGRDEIIMDEGDWEDNDEHDVPETPSRRPVTAVISPGVGRIPSGPVRQPIWSTENSDAFETANERDTTESDDFQTGAETIEGESSDELTETEGHLLSPPNANRTRRASPLSLLKNGDRDSYLSTASNSGDEFDSEMEAKTPIQRYRLKITRDGTRKTASGRNSLLSRDSNDTRESTADITSDREEAEGGKSLLAELGDFSGADSDEVSTAPNTPSRHSLRSIHSRSTVLSPSPLSSPEQLRRSATKSLAGSTSSGQTFVPGEKIPMVSSGMMTEPWEPESKGVIASATEAAGAAVAGAVGGFGLAKAGQEDSATAENSLVVAKGLETVPVEQVVVPQQLGISPVTGQNVDPVEPETVRPALDISPVKGQFVDPIGVLVHHLYQLGTRRGAKAGAEEDSCRPGAQAGSLLHLISSVGAGRRASSSPEDGARTLPAIILDLRPAVRARGASGSCSQTRSRPLYPNAANILDFCPRVRACRSSGSQAPSFSPVGYRCAGHRTGGSCRAGEVTEEAERRSSGDKSPITPSEQSALPGTDAARPGSAFFGTIAEEQPSQKRLRSRSARPDSETIPTGRTPFAPIAENVAHVDRNRIADEGTQTMVSSEDIDGLLASKQFPVTAARPSSPTKFATSVPNRVSRSPLETSPTRTPKRPGSAHSTRSRTSQSQPPLPSDHKEVIAAASQRVAPGSMGPPTTSASTLRNQNSFNASQPSRPKTPVEGGRLARDGSPVRKDGTTPRPKHAATRSELSSPTFSRRTSVNSFQSELEQRFNIPLNPIPRPQGSGEADPRMIKAVTDVMMGEYLWKYTRKAGREKFSENRHLRYFWVHPFTRTLYWSDSKPRDPLNSKSETKAKSVPIDEILLEEDDNLFPPGLHQKSITVVAPGRSIKFTAATSKTHETWFNALSYLLMRTDDEGEDGKEAQINTEDVLDFNPSYDPRSNSRQTARSRASLSSYNSRTTRTSSPHRSSHVPSLARHAGGTQGRSTPVNQGSMSNRLATLTGLFRPPSGMRGSMSSKRSKHSVQEGGGSIYDASVVQESAEDLGDASGEAEGDGERLENVRACCDGKHDVGSLSHKGRHGHHHH</sequence>
<feature type="region of interest" description="Disordered" evidence="2">
    <location>
        <begin position="974"/>
        <end position="1055"/>
    </location>
</feature>
<feature type="compositionally biased region" description="Polar residues" evidence="2">
    <location>
        <begin position="1456"/>
        <end position="1471"/>
    </location>
</feature>
<dbReference type="SMART" id="SM00233">
    <property type="entry name" value="PH"/>
    <property type="match status" value="1"/>
</dbReference>
<evidence type="ECO:0000256" key="1">
    <source>
        <dbReference type="SAM" id="Coils"/>
    </source>
</evidence>
<feature type="compositionally biased region" description="Low complexity" evidence="2">
    <location>
        <begin position="1424"/>
        <end position="1446"/>
    </location>
</feature>
<dbReference type="InterPro" id="IPR001849">
    <property type="entry name" value="PH_domain"/>
</dbReference>
<dbReference type="GO" id="GO:0000226">
    <property type="term" value="P:microtubule cytoskeleton organization"/>
    <property type="evidence" value="ECO:0007669"/>
    <property type="project" value="TreeGrafter"/>
</dbReference>
<comment type="caution">
    <text evidence="4">The sequence shown here is derived from an EMBL/GenBank/DDBJ whole genome shotgun (WGS) entry which is preliminary data.</text>
</comment>
<feature type="domain" description="PH" evidence="3">
    <location>
        <begin position="1270"/>
        <end position="1383"/>
    </location>
</feature>
<feature type="compositionally biased region" description="Polar residues" evidence="2">
    <location>
        <begin position="1220"/>
        <end position="1236"/>
    </location>
</feature>
<dbReference type="CDD" id="cd13365">
    <property type="entry name" value="PH_PLC_plant-like"/>
    <property type="match status" value="1"/>
</dbReference>
<feature type="region of interest" description="Disordered" evidence="2">
    <location>
        <begin position="1"/>
        <end position="32"/>
    </location>
</feature>
<feature type="compositionally biased region" description="Polar residues" evidence="2">
    <location>
        <begin position="1166"/>
        <end position="1187"/>
    </location>
</feature>
<evidence type="ECO:0000313" key="5">
    <source>
        <dbReference type="Proteomes" id="UP000799776"/>
    </source>
</evidence>
<dbReference type="GO" id="GO:0005543">
    <property type="term" value="F:phospholipid binding"/>
    <property type="evidence" value="ECO:0007669"/>
    <property type="project" value="InterPro"/>
</dbReference>
<feature type="compositionally biased region" description="Acidic residues" evidence="2">
    <location>
        <begin position="483"/>
        <end position="494"/>
    </location>
</feature>
<feature type="compositionally biased region" description="Acidic residues" evidence="2">
    <location>
        <begin position="1512"/>
        <end position="1525"/>
    </location>
</feature>
<dbReference type="SUPFAM" id="SSF50729">
    <property type="entry name" value="PH domain-like"/>
    <property type="match status" value="1"/>
</dbReference>
<dbReference type="PROSITE" id="PS50003">
    <property type="entry name" value="PH_DOMAIN"/>
    <property type="match status" value="1"/>
</dbReference>
<dbReference type="Proteomes" id="UP000799776">
    <property type="component" value="Unassembled WGS sequence"/>
</dbReference>
<dbReference type="GO" id="GO:0005938">
    <property type="term" value="C:cell cortex"/>
    <property type="evidence" value="ECO:0007669"/>
    <property type="project" value="InterPro"/>
</dbReference>
<dbReference type="PANTHER" id="PTHR28190">
    <property type="entry name" value="NUCLEAR MIGRATION PROTEIN NUM1"/>
    <property type="match status" value="1"/>
</dbReference>
<dbReference type="InterPro" id="IPR024774">
    <property type="entry name" value="PH_dom-Mcp5-type"/>
</dbReference>
<dbReference type="GO" id="GO:0032065">
    <property type="term" value="P:maintenance of protein location in cell cortex"/>
    <property type="evidence" value="ECO:0007669"/>
    <property type="project" value="InterPro"/>
</dbReference>
<dbReference type="InterPro" id="IPR053005">
    <property type="entry name" value="Nuclear_Pos-Cytoskel_Interact"/>
</dbReference>
<keyword evidence="5" id="KW-1185">Reference proteome</keyword>
<feature type="compositionally biased region" description="Low complexity" evidence="2">
    <location>
        <begin position="1479"/>
        <end position="1489"/>
    </location>
</feature>
<feature type="compositionally biased region" description="Polar residues" evidence="2">
    <location>
        <begin position="135"/>
        <end position="166"/>
    </location>
</feature>
<dbReference type="Pfam" id="PF12814">
    <property type="entry name" value="Mcp5_PH"/>
    <property type="match status" value="1"/>
</dbReference>
<gene>
    <name evidence="4" type="ORF">K490DRAFT_10156</name>
</gene>
<feature type="region of interest" description="Disordered" evidence="2">
    <location>
        <begin position="289"/>
        <end position="324"/>
    </location>
</feature>
<feature type="region of interest" description="Disordered" evidence="2">
    <location>
        <begin position="128"/>
        <end position="177"/>
    </location>
</feature>
<feature type="region of interest" description="Disordered" evidence="2">
    <location>
        <begin position="676"/>
        <end position="740"/>
    </location>
</feature>
<feature type="compositionally biased region" description="Basic and acidic residues" evidence="2">
    <location>
        <begin position="289"/>
        <end position="300"/>
    </location>
</feature>
<feature type="compositionally biased region" description="Polar residues" evidence="2">
    <location>
        <begin position="721"/>
        <end position="733"/>
    </location>
</feature>
<feature type="coiled-coil region" evidence="1">
    <location>
        <begin position="55"/>
        <end position="82"/>
    </location>
</feature>
<feature type="compositionally biased region" description="Basic and acidic residues" evidence="2">
    <location>
        <begin position="644"/>
        <end position="664"/>
    </location>
</feature>
<dbReference type="GO" id="GO:0005739">
    <property type="term" value="C:mitochondrion"/>
    <property type="evidence" value="ECO:0007669"/>
    <property type="project" value="TreeGrafter"/>
</dbReference>
<feature type="region of interest" description="Disordered" evidence="2">
    <location>
        <begin position="1509"/>
        <end position="1528"/>
    </location>
</feature>
<dbReference type="GO" id="GO:0015631">
    <property type="term" value="F:tubulin binding"/>
    <property type="evidence" value="ECO:0007669"/>
    <property type="project" value="TreeGrafter"/>
</dbReference>
<accession>A0A9P4HRT0</accession>
<proteinExistence type="predicted"/>
<feature type="non-terminal residue" evidence="4">
    <location>
        <position position="1557"/>
    </location>
</feature>
<feature type="compositionally biased region" description="Acidic residues" evidence="2">
    <location>
        <begin position="556"/>
        <end position="566"/>
    </location>
</feature>
<feature type="region of interest" description="Disordered" evidence="2">
    <location>
        <begin position="1391"/>
        <end position="1499"/>
    </location>
</feature>
<feature type="compositionally biased region" description="Low complexity" evidence="2">
    <location>
        <begin position="700"/>
        <end position="714"/>
    </location>
</feature>
<feature type="compositionally biased region" description="Polar residues" evidence="2">
    <location>
        <begin position="1130"/>
        <end position="1141"/>
    </location>
</feature>
<feature type="region of interest" description="Disordered" evidence="2">
    <location>
        <begin position="1092"/>
        <end position="1236"/>
    </location>
</feature>
<feature type="region of interest" description="Disordered" evidence="2">
    <location>
        <begin position="437"/>
        <end position="664"/>
    </location>
</feature>
<feature type="compositionally biased region" description="Polar residues" evidence="2">
    <location>
        <begin position="632"/>
        <end position="643"/>
    </location>
</feature>
<feature type="compositionally biased region" description="Basic and acidic residues" evidence="2">
    <location>
        <begin position="457"/>
        <end position="482"/>
    </location>
</feature>
<feature type="compositionally biased region" description="Polar residues" evidence="2">
    <location>
        <begin position="1411"/>
        <end position="1423"/>
    </location>
</feature>
<name>A0A9P4HRT0_9PEZI</name>
<feature type="region of interest" description="Disordered" evidence="2">
    <location>
        <begin position="351"/>
        <end position="392"/>
    </location>
</feature>
<dbReference type="PANTHER" id="PTHR28190:SF1">
    <property type="entry name" value="NUCLEAR MIGRATION PROTEIN NUM1"/>
    <property type="match status" value="1"/>
</dbReference>
<evidence type="ECO:0000256" key="2">
    <source>
        <dbReference type="SAM" id="MobiDB-lite"/>
    </source>
</evidence>
<evidence type="ECO:0000313" key="4">
    <source>
        <dbReference type="EMBL" id="KAF2085256.1"/>
    </source>
</evidence>
<evidence type="ECO:0000259" key="3">
    <source>
        <dbReference type="PROSITE" id="PS50003"/>
    </source>
</evidence>
<dbReference type="EMBL" id="ML978732">
    <property type="protein sequence ID" value="KAF2085256.1"/>
    <property type="molecule type" value="Genomic_DNA"/>
</dbReference>
<reference evidence="4" key="1">
    <citation type="journal article" date="2020" name="Stud. Mycol.">
        <title>101 Dothideomycetes genomes: a test case for predicting lifestyles and emergence of pathogens.</title>
        <authorList>
            <person name="Haridas S."/>
            <person name="Albert R."/>
            <person name="Binder M."/>
            <person name="Bloem J."/>
            <person name="Labutti K."/>
            <person name="Salamov A."/>
            <person name="Andreopoulos B."/>
            <person name="Baker S."/>
            <person name="Barry K."/>
            <person name="Bills G."/>
            <person name="Bluhm B."/>
            <person name="Cannon C."/>
            <person name="Castanera R."/>
            <person name="Culley D."/>
            <person name="Daum C."/>
            <person name="Ezra D."/>
            <person name="Gonzalez J."/>
            <person name="Henrissat B."/>
            <person name="Kuo A."/>
            <person name="Liang C."/>
            <person name="Lipzen A."/>
            <person name="Lutzoni F."/>
            <person name="Magnuson J."/>
            <person name="Mondo S."/>
            <person name="Nolan M."/>
            <person name="Ohm R."/>
            <person name="Pangilinan J."/>
            <person name="Park H.-J."/>
            <person name="Ramirez L."/>
            <person name="Alfaro M."/>
            <person name="Sun H."/>
            <person name="Tritt A."/>
            <person name="Yoshinaga Y."/>
            <person name="Zwiers L.-H."/>
            <person name="Turgeon B."/>
            <person name="Goodwin S."/>
            <person name="Spatafora J."/>
            <person name="Crous P."/>
            <person name="Grigoriev I."/>
        </authorList>
    </citation>
    <scope>NUCLEOTIDE SEQUENCE</scope>
    <source>
        <strain evidence="4">CBS 121410</strain>
    </source>
</reference>
<feature type="compositionally biased region" description="Basic and acidic residues" evidence="2">
    <location>
        <begin position="1196"/>
        <end position="1209"/>
    </location>
</feature>
<protein>
    <recommendedName>
        <fullName evidence="3">PH domain-containing protein</fullName>
    </recommendedName>
</protein>
<feature type="compositionally biased region" description="Polar residues" evidence="2">
    <location>
        <begin position="1096"/>
        <end position="1122"/>
    </location>
</feature>
<dbReference type="OrthoDB" id="2149224at2759"/>
<keyword evidence="1" id="KW-0175">Coiled coil</keyword>
<organism evidence="4 5">
    <name type="scientific">Saccharata proteae CBS 121410</name>
    <dbReference type="NCBI Taxonomy" id="1314787"/>
    <lineage>
        <taxon>Eukaryota</taxon>
        <taxon>Fungi</taxon>
        <taxon>Dikarya</taxon>
        <taxon>Ascomycota</taxon>
        <taxon>Pezizomycotina</taxon>
        <taxon>Dothideomycetes</taxon>
        <taxon>Dothideomycetes incertae sedis</taxon>
        <taxon>Botryosphaeriales</taxon>
        <taxon>Saccharataceae</taxon>
        <taxon>Saccharata</taxon>
    </lineage>
</organism>